<dbReference type="InterPro" id="IPR039426">
    <property type="entry name" value="TonB-dep_rcpt-like"/>
</dbReference>
<dbReference type="InterPro" id="IPR012910">
    <property type="entry name" value="Plug_dom"/>
</dbReference>
<dbReference type="InterPro" id="IPR008969">
    <property type="entry name" value="CarboxyPept-like_regulatory"/>
</dbReference>
<keyword evidence="5 7" id="KW-0472">Membrane</keyword>
<evidence type="ECO:0000256" key="4">
    <source>
        <dbReference type="ARBA" id="ARBA00022692"/>
    </source>
</evidence>
<dbReference type="AlphaFoldDB" id="A0A1G7IJ25"/>
<evidence type="ECO:0000313" key="10">
    <source>
        <dbReference type="EMBL" id="SDF12717.1"/>
    </source>
</evidence>
<dbReference type="eggNOG" id="COG4771">
    <property type="taxonomic scope" value="Bacteria"/>
</dbReference>
<keyword evidence="2 7" id="KW-0813">Transport</keyword>
<dbReference type="Pfam" id="PF13715">
    <property type="entry name" value="CarbopepD_reg_2"/>
    <property type="match status" value="1"/>
</dbReference>
<evidence type="ECO:0000256" key="3">
    <source>
        <dbReference type="ARBA" id="ARBA00022452"/>
    </source>
</evidence>
<dbReference type="PROSITE" id="PS52016">
    <property type="entry name" value="TONB_DEPENDENT_REC_3"/>
    <property type="match status" value="1"/>
</dbReference>
<comment type="similarity">
    <text evidence="7">Belongs to the TonB-dependent receptor family.</text>
</comment>
<proteinExistence type="inferred from homology"/>
<accession>A0A1G7IJ25</accession>
<evidence type="ECO:0000256" key="8">
    <source>
        <dbReference type="SAM" id="SignalP"/>
    </source>
</evidence>
<sequence>MKCIKFFCLLLFPVILLAQKAVITGVILDATNVPLSNTNVRTATKGTISDENGFYFLEVDADQQINISFSHVGYKNVILKKVLLSTNETFEFNPVLNTAITQIDEITITASGRKTVDAITTIEPEIIRLLPGATAGVENVLKLLPGVSSNNELSTQYNVRGGNFDENLVYVNEIEVYRPFLIRSGQQESLSFINSAMIQNVSFSAGGFQAKYGDKLSSVLDITYKNPVSYGVQVDASLLGANATIETSGRNKKLSTITGVRYRDNSLLINSQETVTNINPVAFDFQTYESYTISKKINIGFLGTFSVNDYQNKPSARTTNFGTLNDPKSLTIFYAGQEHNQYNTASGALKVTYHLTENTTLKFIPSLYHTVEEESSSIIAQYQLGDLNSDLGTVSNTKSLGTQLNSARNTLDALIFNLEHKGIYHKNTSKLEWGTKYSHEDIRDQLRESEFLDSLGFLVRPNTSEFTNNEPDTPFNTPITALESVNATNYVQTNRLSAYLQYSKQVDWQSNALYLNIGARTQHWSVSGKNIARNAQTVFSPRAQIAFKPNWEKDMFFKIAAGVYHQPPFYREFRDLNGRVNPNVKAQKSIHTVLTNEYSFMLWNSPFKLVSEAYYKDLSNVNTYTVEDVRIRYAANNNAKAYVYGTEFRLNGAFVPGTESWVSLGYMKTEENSDNRGYIARPTDQRIKVGVLFQDYIPSIPHVKMYLNLVYNTGLPGGSPNNADPYLFNSRLRDYKRADLGISYTFVDENKQASKNSWLSGFKELSGGFELFNLFNNQNSITNTWVRDIDTKQQFAVPNYLTSRILNLKVRMRF</sequence>
<feature type="signal peptide" evidence="8">
    <location>
        <begin position="1"/>
        <end position="18"/>
    </location>
</feature>
<protein>
    <submittedName>
        <fullName evidence="10">Outer membrane receptor proteins, mostly Fe transport</fullName>
    </submittedName>
</protein>
<comment type="subcellular location">
    <subcellularLocation>
        <location evidence="1 7">Cell outer membrane</location>
        <topology evidence="1 7">Multi-pass membrane protein</topology>
    </subcellularLocation>
</comment>
<dbReference type="SUPFAM" id="SSF49464">
    <property type="entry name" value="Carboxypeptidase regulatory domain-like"/>
    <property type="match status" value="1"/>
</dbReference>
<dbReference type="SUPFAM" id="SSF56935">
    <property type="entry name" value="Porins"/>
    <property type="match status" value="1"/>
</dbReference>
<dbReference type="RefSeq" id="WP_074538746.1">
    <property type="nucleotide sequence ID" value="NZ_FNBD01000007.1"/>
</dbReference>
<evidence type="ECO:0000256" key="1">
    <source>
        <dbReference type="ARBA" id="ARBA00004571"/>
    </source>
</evidence>
<feature type="chain" id="PRO_5010216105" evidence="8">
    <location>
        <begin position="19"/>
        <end position="814"/>
    </location>
</feature>
<keyword evidence="6 7" id="KW-0998">Cell outer membrane</keyword>
<dbReference type="Gene3D" id="2.40.170.20">
    <property type="entry name" value="TonB-dependent receptor, beta-barrel domain"/>
    <property type="match status" value="1"/>
</dbReference>
<reference evidence="11" key="1">
    <citation type="submission" date="2016-10" db="EMBL/GenBank/DDBJ databases">
        <authorList>
            <person name="Varghese N."/>
            <person name="Submissions S."/>
        </authorList>
    </citation>
    <scope>NUCLEOTIDE SEQUENCE [LARGE SCALE GENOMIC DNA]</scope>
    <source>
        <strain evidence="11">DSM 24729</strain>
    </source>
</reference>
<dbReference type="Proteomes" id="UP000182114">
    <property type="component" value="Unassembled WGS sequence"/>
</dbReference>
<dbReference type="InterPro" id="IPR037066">
    <property type="entry name" value="Plug_dom_sf"/>
</dbReference>
<gene>
    <name evidence="10" type="ORF">SAMN04487992_107281</name>
</gene>
<dbReference type="GO" id="GO:0009279">
    <property type="term" value="C:cell outer membrane"/>
    <property type="evidence" value="ECO:0007669"/>
    <property type="project" value="UniProtKB-SubCell"/>
</dbReference>
<dbReference type="Pfam" id="PF07715">
    <property type="entry name" value="Plug"/>
    <property type="match status" value="1"/>
</dbReference>
<dbReference type="Gene3D" id="2.170.130.10">
    <property type="entry name" value="TonB-dependent receptor, plug domain"/>
    <property type="match status" value="1"/>
</dbReference>
<keyword evidence="3 7" id="KW-1134">Transmembrane beta strand</keyword>
<dbReference type="Gene3D" id="2.60.40.1120">
    <property type="entry name" value="Carboxypeptidase-like, regulatory domain"/>
    <property type="match status" value="1"/>
</dbReference>
<evidence type="ECO:0000259" key="9">
    <source>
        <dbReference type="Pfam" id="PF07715"/>
    </source>
</evidence>
<keyword evidence="8" id="KW-0732">Signal</keyword>
<dbReference type="EMBL" id="FNBD01000007">
    <property type="protein sequence ID" value="SDF12717.1"/>
    <property type="molecule type" value="Genomic_DNA"/>
</dbReference>
<keyword evidence="4 7" id="KW-0812">Transmembrane</keyword>
<keyword evidence="10" id="KW-0675">Receptor</keyword>
<dbReference type="InterPro" id="IPR036942">
    <property type="entry name" value="Beta-barrel_TonB_sf"/>
</dbReference>
<evidence type="ECO:0000256" key="7">
    <source>
        <dbReference type="PROSITE-ProRule" id="PRU01360"/>
    </source>
</evidence>
<evidence type="ECO:0000256" key="5">
    <source>
        <dbReference type="ARBA" id="ARBA00023136"/>
    </source>
</evidence>
<name>A0A1G7IJ25_9FLAO</name>
<organism evidence="10 11">
    <name type="scientific">Cellulophaga baltica</name>
    <dbReference type="NCBI Taxonomy" id="76594"/>
    <lineage>
        <taxon>Bacteria</taxon>
        <taxon>Pseudomonadati</taxon>
        <taxon>Bacteroidota</taxon>
        <taxon>Flavobacteriia</taxon>
        <taxon>Flavobacteriales</taxon>
        <taxon>Flavobacteriaceae</taxon>
        <taxon>Cellulophaga</taxon>
    </lineage>
</organism>
<feature type="domain" description="TonB-dependent receptor plug" evidence="9">
    <location>
        <begin position="113"/>
        <end position="214"/>
    </location>
</feature>
<keyword evidence="11" id="KW-1185">Reference proteome</keyword>
<evidence type="ECO:0000256" key="2">
    <source>
        <dbReference type="ARBA" id="ARBA00022448"/>
    </source>
</evidence>
<evidence type="ECO:0000313" key="11">
    <source>
        <dbReference type="Proteomes" id="UP000182114"/>
    </source>
</evidence>
<evidence type="ECO:0000256" key="6">
    <source>
        <dbReference type="ARBA" id="ARBA00023237"/>
    </source>
</evidence>